<comment type="similarity">
    <text evidence="1">Belongs to the metallo-dependent hydrolases superfamily. Hydantoinase/dihydropyrimidinase family.</text>
</comment>
<evidence type="ECO:0000313" key="3">
    <source>
        <dbReference type="Proteomes" id="UP000076632"/>
    </source>
</evidence>
<dbReference type="Gene3D" id="3.20.20.140">
    <property type="entry name" value="Metal-dependent hydrolases"/>
    <property type="match status" value="1"/>
</dbReference>
<keyword evidence="3" id="KW-1185">Reference proteome</keyword>
<dbReference type="InParanoid" id="A0A164ZNB0"/>
<proteinExistence type="inferred from homology"/>
<dbReference type="Proteomes" id="UP000076632">
    <property type="component" value="Unassembled WGS sequence"/>
</dbReference>
<dbReference type="EMBL" id="KV407467">
    <property type="protein sequence ID" value="KZF19307.1"/>
    <property type="molecule type" value="Genomic_DNA"/>
</dbReference>
<dbReference type="InterPro" id="IPR050378">
    <property type="entry name" value="Metallo-dep_Hydrolases_sf"/>
</dbReference>
<name>A0A164ZNB0_XYLHT</name>
<dbReference type="PANTHER" id="PTHR11647:SF1">
    <property type="entry name" value="COLLAPSIN RESPONSE MEDIATOR PROTEIN"/>
    <property type="match status" value="1"/>
</dbReference>
<dbReference type="InterPro" id="IPR032466">
    <property type="entry name" value="Metal_Hydrolase"/>
</dbReference>
<sequence>MEYHRRASNNAYCNYGFHSILTQTGRTKFCRKNLSVKLYMMYEPMKLGDRDILGITMQTRKLGMTTMVHAENIDMIDLILRRLEEHGHTDPFFHSVARPQIAENEATYRVINLSERTNTPILILHMSLRAAAKHVAKAQRRLLPVYAETCPTNPANYTALDTARVACFLDLMLML</sequence>
<accession>A0A164ZNB0</accession>
<dbReference type="SUPFAM" id="SSF51556">
    <property type="entry name" value="Metallo-dependent hydrolases"/>
    <property type="match status" value="1"/>
</dbReference>
<dbReference type="PANTHER" id="PTHR11647">
    <property type="entry name" value="HYDRANTOINASE/DIHYDROPYRIMIDINASE FAMILY MEMBER"/>
    <property type="match status" value="1"/>
</dbReference>
<protein>
    <submittedName>
        <fullName evidence="2">Metallo-dependent hydrolase</fullName>
    </submittedName>
</protein>
<dbReference type="GO" id="GO:0016787">
    <property type="term" value="F:hydrolase activity"/>
    <property type="evidence" value="ECO:0007669"/>
    <property type="project" value="UniProtKB-KW"/>
</dbReference>
<dbReference type="AlphaFoldDB" id="A0A164ZNB0"/>
<dbReference type="STRING" id="1328760.A0A164ZNB0"/>
<evidence type="ECO:0000313" key="2">
    <source>
        <dbReference type="EMBL" id="KZF19307.1"/>
    </source>
</evidence>
<dbReference type="OrthoDB" id="1924787at2759"/>
<dbReference type="GeneID" id="28901792"/>
<dbReference type="RefSeq" id="XP_018184862.1">
    <property type="nucleotide sequence ID" value="XM_018336655.1"/>
</dbReference>
<gene>
    <name evidence="2" type="ORF">L228DRAFT_50656</name>
</gene>
<evidence type="ECO:0000256" key="1">
    <source>
        <dbReference type="ARBA" id="ARBA00008829"/>
    </source>
</evidence>
<reference evidence="2 3" key="1">
    <citation type="journal article" date="2016" name="Fungal Biol.">
        <title>The genome of Xylona heveae provides a window into fungal endophytism.</title>
        <authorList>
            <person name="Gazis R."/>
            <person name="Kuo A."/>
            <person name="Riley R."/>
            <person name="LaButti K."/>
            <person name="Lipzen A."/>
            <person name="Lin J."/>
            <person name="Amirebrahimi M."/>
            <person name="Hesse C.N."/>
            <person name="Spatafora J.W."/>
            <person name="Henrissat B."/>
            <person name="Hainaut M."/>
            <person name="Grigoriev I.V."/>
            <person name="Hibbett D.S."/>
        </authorList>
    </citation>
    <scope>NUCLEOTIDE SEQUENCE [LARGE SCALE GENOMIC DNA]</scope>
    <source>
        <strain evidence="2 3">TC161</strain>
    </source>
</reference>
<organism evidence="2 3">
    <name type="scientific">Xylona heveae (strain CBS 132557 / TC161)</name>
    <dbReference type="NCBI Taxonomy" id="1328760"/>
    <lineage>
        <taxon>Eukaryota</taxon>
        <taxon>Fungi</taxon>
        <taxon>Dikarya</taxon>
        <taxon>Ascomycota</taxon>
        <taxon>Pezizomycotina</taxon>
        <taxon>Xylonomycetes</taxon>
        <taxon>Xylonales</taxon>
        <taxon>Xylonaceae</taxon>
        <taxon>Xylona</taxon>
    </lineage>
</organism>
<keyword evidence="2" id="KW-0378">Hydrolase</keyword>